<protein>
    <submittedName>
        <fullName evidence="1">Uncharacterized protein</fullName>
    </submittedName>
</protein>
<dbReference type="AlphaFoldDB" id="A0A822XYD1"/>
<accession>A0A822XYD1</accession>
<dbReference type="Proteomes" id="UP000607653">
    <property type="component" value="Unassembled WGS sequence"/>
</dbReference>
<reference evidence="1 2" key="1">
    <citation type="journal article" date="2020" name="Mol. Biol. Evol.">
        <title>Distinct Expression and Methylation Patterns for Genes with Different Fates following a Single Whole-Genome Duplication in Flowering Plants.</title>
        <authorList>
            <person name="Shi T."/>
            <person name="Rahmani R.S."/>
            <person name="Gugger P.F."/>
            <person name="Wang M."/>
            <person name="Li H."/>
            <person name="Zhang Y."/>
            <person name="Li Z."/>
            <person name="Wang Q."/>
            <person name="Van de Peer Y."/>
            <person name="Marchal K."/>
            <person name="Chen J."/>
        </authorList>
    </citation>
    <scope>NUCLEOTIDE SEQUENCE [LARGE SCALE GENOMIC DNA]</scope>
    <source>
        <tissue evidence="1">Leaf</tissue>
    </source>
</reference>
<evidence type="ECO:0000313" key="1">
    <source>
        <dbReference type="EMBL" id="DAD25317.1"/>
    </source>
</evidence>
<proteinExistence type="predicted"/>
<name>A0A822XYD1_NELNU</name>
<organism evidence="1 2">
    <name type="scientific">Nelumbo nucifera</name>
    <name type="common">Sacred lotus</name>
    <dbReference type="NCBI Taxonomy" id="4432"/>
    <lineage>
        <taxon>Eukaryota</taxon>
        <taxon>Viridiplantae</taxon>
        <taxon>Streptophyta</taxon>
        <taxon>Embryophyta</taxon>
        <taxon>Tracheophyta</taxon>
        <taxon>Spermatophyta</taxon>
        <taxon>Magnoliopsida</taxon>
        <taxon>Proteales</taxon>
        <taxon>Nelumbonaceae</taxon>
        <taxon>Nelumbo</taxon>
    </lineage>
</organism>
<keyword evidence="2" id="KW-1185">Reference proteome</keyword>
<gene>
    <name evidence="1" type="ORF">HUJ06_026781</name>
</gene>
<evidence type="ECO:0000313" key="2">
    <source>
        <dbReference type="Proteomes" id="UP000607653"/>
    </source>
</evidence>
<dbReference type="EMBL" id="DUZY01000001">
    <property type="protein sequence ID" value="DAD25317.1"/>
    <property type="molecule type" value="Genomic_DNA"/>
</dbReference>
<sequence length="110" mass="12269">MGNMKVIGETRVSNNSARYNGKSDSCPCKIHNASVTKYEYYTLWKERRSWSGVPCLVRGVYKEEKTSLGSNVVKVDWCSKETVNTVLGPEQRVLCGVNGRGELGSYARIS</sequence>
<comment type="caution">
    <text evidence="1">The sequence shown here is derived from an EMBL/GenBank/DDBJ whole genome shotgun (WGS) entry which is preliminary data.</text>
</comment>